<keyword evidence="3 6" id="KW-0378">Hydrolase</keyword>
<dbReference type="Pfam" id="PF01195">
    <property type="entry name" value="Pept_tRNA_hydro"/>
    <property type="match status" value="1"/>
</dbReference>
<dbReference type="InterPro" id="IPR018171">
    <property type="entry name" value="Pept_tRNA_hydro_CS"/>
</dbReference>
<keyword evidence="4" id="KW-0694">RNA-binding</keyword>
<protein>
    <recommendedName>
        <fullName evidence="1">peptidyl-tRNA hydrolase</fullName>
        <ecNumber evidence="1">3.1.1.29</ecNumber>
    </recommendedName>
</protein>
<dbReference type="AlphaFoldDB" id="A0A401GEP3"/>
<dbReference type="EMBL" id="BFAD01000003">
    <property type="protein sequence ID" value="GBE80652.1"/>
    <property type="molecule type" value="Genomic_DNA"/>
</dbReference>
<dbReference type="Proteomes" id="UP000287166">
    <property type="component" value="Unassembled WGS sequence"/>
</dbReference>
<evidence type="ECO:0000313" key="7">
    <source>
        <dbReference type="Proteomes" id="UP000287166"/>
    </source>
</evidence>
<dbReference type="NCBIfam" id="TIGR00447">
    <property type="entry name" value="pth"/>
    <property type="match status" value="1"/>
</dbReference>
<keyword evidence="7" id="KW-1185">Reference proteome</keyword>
<dbReference type="EC" id="3.1.1.29" evidence="1"/>
<dbReference type="STRING" id="139825.A0A401GEP3"/>
<dbReference type="PANTHER" id="PTHR17224:SF1">
    <property type="entry name" value="PEPTIDYL-TRNA HYDROLASE"/>
    <property type="match status" value="1"/>
</dbReference>
<dbReference type="InterPro" id="IPR001328">
    <property type="entry name" value="Pept_tRNA_hydro"/>
</dbReference>
<accession>A0A401GEP3</accession>
<dbReference type="InterPro" id="IPR036416">
    <property type="entry name" value="Pept_tRNA_hydro_sf"/>
</dbReference>
<dbReference type="OrthoDB" id="1711136at2759"/>
<dbReference type="SUPFAM" id="SSF53178">
    <property type="entry name" value="Peptidyl-tRNA hydrolase-like"/>
    <property type="match status" value="1"/>
</dbReference>
<name>A0A401GEP3_9APHY</name>
<dbReference type="InParanoid" id="A0A401GEP3"/>
<dbReference type="PROSITE" id="PS01196">
    <property type="entry name" value="PEPT_TRNA_HYDROL_2"/>
    <property type="match status" value="1"/>
</dbReference>
<sequence length="191" mass="20311">MAAIRELLIVGLGNLPYPATRHSVGHLILDALASSNGMSLRLDRVVGGFVASKSDVPFGKITVSLTLFKPNAFMNISGRSVANALRKTVVSPSNLIVIHDDLLRKPSTLSHKFGGSANGHNGVKSIIAGLGGETGFHRLRIGIGREGDAAEYVLDRLPLDERLFWSKGGEGFELVCGEIAKIASRKGNGLR</sequence>
<reference evidence="6 7" key="1">
    <citation type="journal article" date="2018" name="Sci. Rep.">
        <title>Genome sequence of the cauliflower mushroom Sparassis crispa (Hanabiratake) and its association with beneficial usage.</title>
        <authorList>
            <person name="Kiyama R."/>
            <person name="Furutani Y."/>
            <person name="Kawaguchi K."/>
            <person name="Nakanishi T."/>
        </authorList>
    </citation>
    <scope>NUCLEOTIDE SEQUENCE [LARGE SCALE GENOMIC DNA]</scope>
</reference>
<comment type="caution">
    <text evidence="6">The sequence shown here is derived from an EMBL/GenBank/DDBJ whole genome shotgun (WGS) entry which is preliminary data.</text>
</comment>
<keyword evidence="2" id="KW-0820">tRNA-binding</keyword>
<comment type="similarity">
    <text evidence="5">Belongs to the PTH family.</text>
</comment>
<dbReference type="CDD" id="cd00462">
    <property type="entry name" value="PTH"/>
    <property type="match status" value="1"/>
</dbReference>
<dbReference type="GO" id="GO:0004045">
    <property type="term" value="F:peptidyl-tRNA hydrolase activity"/>
    <property type="evidence" value="ECO:0007669"/>
    <property type="project" value="UniProtKB-EC"/>
</dbReference>
<dbReference type="Gene3D" id="3.40.50.1470">
    <property type="entry name" value="Peptidyl-tRNA hydrolase"/>
    <property type="match status" value="1"/>
</dbReference>
<proteinExistence type="inferred from homology"/>
<dbReference type="FunCoup" id="A0A401GEP3">
    <property type="interactions" value="121"/>
</dbReference>
<evidence type="ECO:0000256" key="4">
    <source>
        <dbReference type="ARBA" id="ARBA00022884"/>
    </source>
</evidence>
<evidence type="ECO:0000256" key="3">
    <source>
        <dbReference type="ARBA" id="ARBA00022801"/>
    </source>
</evidence>
<evidence type="ECO:0000313" key="6">
    <source>
        <dbReference type="EMBL" id="GBE80652.1"/>
    </source>
</evidence>
<evidence type="ECO:0000256" key="1">
    <source>
        <dbReference type="ARBA" id="ARBA00013260"/>
    </source>
</evidence>
<dbReference type="PANTHER" id="PTHR17224">
    <property type="entry name" value="PEPTIDYL-TRNA HYDROLASE"/>
    <property type="match status" value="1"/>
</dbReference>
<gene>
    <name evidence="6" type="ORF">SCP_0303700</name>
</gene>
<dbReference type="GO" id="GO:0000049">
    <property type="term" value="F:tRNA binding"/>
    <property type="evidence" value="ECO:0007669"/>
    <property type="project" value="UniProtKB-KW"/>
</dbReference>
<organism evidence="6 7">
    <name type="scientific">Sparassis crispa</name>
    <dbReference type="NCBI Taxonomy" id="139825"/>
    <lineage>
        <taxon>Eukaryota</taxon>
        <taxon>Fungi</taxon>
        <taxon>Dikarya</taxon>
        <taxon>Basidiomycota</taxon>
        <taxon>Agaricomycotina</taxon>
        <taxon>Agaricomycetes</taxon>
        <taxon>Polyporales</taxon>
        <taxon>Sparassidaceae</taxon>
        <taxon>Sparassis</taxon>
    </lineage>
</organism>
<dbReference type="GeneID" id="38777569"/>
<evidence type="ECO:0000256" key="5">
    <source>
        <dbReference type="ARBA" id="ARBA00038063"/>
    </source>
</evidence>
<dbReference type="RefSeq" id="XP_027611565.1">
    <property type="nucleotide sequence ID" value="XM_027755764.1"/>
</dbReference>
<evidence type="ECO:0000256" key="2">
    <source>
        <dbReference type="ARBA" id="ARBA00022555"/>
    </source>
</evidence>